<keyword evidence="2" id="KW-1185">Reference proteome</keyword>
<evidence type="ECO:0000313" key="2">
    <source>
        <dbReference type="Proteomes" id="UP000298631"/>
    </source>
</evidence>
<dbReference type="Proteomes" id="UP000298631">
    <property type="component" value="Chromosome"/>
</dbReference>
<dbReference type="OrthoDB" id="7870971at2"/>
<keyword evidence="1" id="KW-0282">Flagellum</keyword>
<organism evidence="1 2">
    <name type="scientific">Pseudorhodobacter turbinis</name>
    <dbReference type="NCBI Taxonomy" id="2500533"/>
    <lineage>
        <taxon>Bacteria</taxon>
        <taxon>Pseudomonadati</taxon>
        <taxon>Pseudomonadota</taxon>
        <taxon>Alphaproteobacteria</taxon>
        <taxon>Rhodobacterales</taxon>
        <taxon>Paracoccaceae</taxon>
        <taxon>Pseudorhodobacter</taxon>
    </lineage>
</organism>
<reference evidence="1 2" key="1">
    <citation type="submission" date="2019-05" db="EMBL/GenBank/DDBJ databases">
        <title>Pseudorhodobacter turbinis sp. nov., isolated from the gut of the Korean turban shell.</title>
        <authorList>
            <person name="Jeong Y.-S."/>
            <person name="Kang W.-R."/>
            <person name="Bae J.-W."/>
        </authorList>
    </citation>
    <scope>NUCLEOTIDE SEQUENCE [LARGE SCALE GENOMIC DNA]</scope>
    <source>
        <strain evidence="1 2">S12M18</strain>
    </source>
</reference>
<protein>
    <submittedName>
        <fullName evidence="1">Flagellar biosynthesis protein</fullName>
    </submittedName>
</protein>
<dbReference type="AlphaFoldDB" id="A0A4P8EG05"/>
<name>A0A4P8EG05_9RHOB</name>
<evidence type="ECO:0000313" key="1">
    <source>
        <dbReference type="EMBL" id="QCO55719.1"/>
    </source>
</evidence>
<dbReference type="KEGG" id="pseb:EOK75_08165"/>
<dbReference type="EMBL" id="CP039964">
    <property type="protein sequence ID" value="QCO55719.1"/>
    <property type="molecule type" value="Genomic_DNA"/>
</dbReference>
<keyword evidence="1" id="KW-0969">Cilium</keyword>
<sequence>MPPLRLEVFETKSDEGAATLVTDLNAMEEARLAAYEQGYAAGWEDAVAAQDSERNQMAADLAHNLQSLNFTYHEARSHVLKGLEPLLMDMVGRLLPEVACAVLAPIVQESLLPMAEKAADTPIQLLFNPAARDVIEPLINHENAPPLVLVEEPTLGEGQVFLRLGDCETRVDLDGVIAEIKDALSDFFTLSTKDQNHG</sequence>
<dbReference type="RefSeq" id="WP_137193481.1">
    <property type="nucleotide sequence ID" value="NZ_CP039964.1"/>
</dbReference>
<keyword evidence="1" id="KW-0966">Cell projection</keyword>
<accession>A0A4P8EG05</accession>
<gene>
    <name evidence="1" type="ORF">EOK75_08165</name>
</gene>
<proteinExistence type="predicted"/>